<dbReference type="EMBL" id="FQVA01000004">
    <property type="protein sequence ID" value="SHF89493.1"/>
    <property type="molecule type" value="Genomic_DNA"/>
</dbReference>
<proteinExistence type="predicted"/>
<sequence>MRSEQISRVEALCRNYLSALEGGDLEALLANFTDDAVAISPISGRQPARDFYTYVMRITSARKTVLRDIFIGVSDPTRAAVHFSYTRTVGSGEPATIEGVDVFELTEDCRRIASVTIIYDTAPVRADFAGPTSDRTG</sequence>
<reference evidence="3" key="1">
    <citation type="submission" date="2016-11" db="EMBL/GenBank/DDBJ databases">
        <authorList>
            <person name="Varghese N."/>
            <person name="Submissions S."/>
        </authorList>
    </citation>
    <scope>NUCLEOTIDE SEQUENCE [LARGE SCALE GENOMIC DNA]</scope>
    <source>
        <strain evidence="3">CGMCC 1.7063</strain>
    </source>
</reference>
<dbReference type="AlphaFoldDB" id="A0A1M5FD90"/>
<accession>A0A1M5FD90</accession>
<dbReference type="Pfam" id="PF12680">
    <property type="entry name" value="SnoaL_2"/>
    <property type="match status" value="1"/>
</dbReference>
<dbReference type="OrthoDB" id="459617at2"/>
<organism evidence="2 3">
    <name type="scientific">Microbulbifer donghaiensis</name>
    <dbReference type="NCBI Taxonomy" id="494016"/>
    <lineage>
        <taxon>Bacteria</taxon>
        <taxon>Pseudomonadati</taxon>
        <taxon>Pseudomonadota</taxon>
        <taxon>Gammaproteobacteria</taxon>
        <taxon>Cellvibrionales</taxon>
        <taxon>Microbulbiferaceae</taxon>
        <taxon>Microbulbifer</taxon>
    </lineage>
</organism>
<evidence type="ECO:0000313" key="2">
    <source>
        <dbReference type="EMBL" id="SHF89493.1"/>
    </source>
</evidence>
<feature type="domain" description="SnoaL-like" evidence="1">
    <location>
        <begin position="14"/>
        <end position="112"/>
    </location>
</feature>
<dbReference type="STRING" id="494016.SAMN04487965_2884"/>
<gene>
    <name evidence="2" type="ORF">SAMN04487965_2884</name>
</gene>
<dbReference type="Proteomes" id="UP000184170">
    <property type="component" value="Unassembled WGS sequence"/>
</dbReference>
<dbReference type="SUPFAM" id="SSF54427">
    <property type="entry name" value="NTF2-like"/>
    <property type="match status" value="1"/>
</dbReference>
<evidence type="ECO:0000259" key="1">
    <source>
        <dbReference type="Pfam" id="PF12680"/>
    </source>
</evidence>
<keyword evidence="2" id="KW-0413">Isomerase</keyword>
<protein>
    <submittedName>
        <fullName evidence="2">Ketosteroid isomerase homolog</fullName>
    </submittedName>
</protein>
<dbReference type="InterPro" id="IPR032710">
    <property type="entry name" value="NTF2-like_dom_sf"/>
</dbReference>
<dbReference type="RefSeq" id="WP_073276369.1">
    <property type="nucleotide sequence ID" value="NZ_FQVA01000004.1"/>
</dbReference>
<name>A0A1M5FD90_9GAMM</name>
<dbReference type="GO" id="GO:0016853">
    <property type="term" value="F:isomerase activity"/>
    <property type="evidence" value="ECO:0007669"/>
    <property type="project" value="UniProtKB-KW"/>
</dbReference>
<keyword evidence="3" id="KW-1185">Reference proteome</keyword>
<dbReference type="InterPro" id="IPR037401">
    <property type="entry name" value="SnoaL-like"/>
</dbReference>
<dbReference type="Gene3D" id="3.10.450.50">
    <property type="match status" value="1"/>
</dbReference>
<evidence type="ECO:0000313" key="3">
    <source>
        <dbReference type="Proteomes" id="UP000184170"/>
    </source>
</evidence>